<evidence type="ECO:0000313" key="2">
    <source>
        <dbReference type="Proteomes" id="UP000019243"/>
    </source>
</evidence>
<protein>
    <submittedName>
        <fullName evidence="1">Uncharacterized protein</fullName>
    </submittedName>
</protein>
<accession>W7CTI1</accession>
<organism evidence="1 2">
    <name type="scientific">Brochothrix campestris FSL F6-1037</name>
    <dbReference type="NCBI Taxonomy" id="1265861"/>
    <lineage>
        <taxon>Bacteria</taxon>
        <taxon>Bacillati</taxon>
        <taxon>Bacillota</taxon>
        <taxon>Bacilli</taxon>
        <taxon>Bacillales</taxon>
        <taxon>Listeriaceae</taxon>
        <taxon>Brochothrix</taxon>
    </lineage>
</organism>
<dbReference type="STRING" id="1265861.BCAMP_06120"/>
<gene>
    <name evidence="1" type="ORF">BCAMP_06120</name>
</gene>
<reference evidence="1 2" key="1">
    <citation type="submission" date="2012-12" db="EMBL/GenBank/DDBJ databases">
        <title>Novel taxa of Listeriaceae from agricultural environments in the United States.</title>
        <authorList>
            <person name="den Bakker H.C."/>
            <person name="Allred A."/>
            <person name="Warchocki S."/>
            <person name="Wright E.M."/>
            <person name="Burrell A."/>
            <person name="Nightingale K.K."/>
            <person name="Kephart D."/>
            <person name="Wiedmann M."/>
        </authorList>
    </citation>
    <scope>NUCLEOTIDE SEQUENCE [LARGE SCALE GENOMIC DNA]</scope>
    <source>
        <strain evidence="1 2">FSL F6-1037</strain>
    </source>
</reference>
<sequence>MTDLKGMQEQEVEPLYDNYLDTSDGFVRHDASLVVEKLIALIDKSRHS</sequence>
<comment type="caution">
    <text evidence="1">The sequence shown here is derived from an EMBL/GenBank/DDBJ whole genome shotgun (WGS) entry which is preliminary data.</text>
</comment>
<dbReference type="Proteomes" id="UP000019243">
    <property type="component" value="Unassembled WGS sequence"/>
</dbReference>
<name>W7CTI1_9LIST</name>
<evidence type="ECO:0000313" key="1">
    <source>
        <dbReference type="EMBL" id="EUJ40000.1"/>
    </source>
</evidence>
<proteinExistence type="predicted"/>
<keyword evidence="2" id="KW-1185">Reference proteome</keyword>
<dbReference type="EMBL" id="AODH01000022">
    <property type="protein sequence ID" value="EUJ40000.1"/>
    <property type="molecule type" value="Genomic_DNA"/>
</dbReference>
<dbReference type="AlphaFoldDB" id="W7CTI1"/>